<feature type="compositionally biased region" description="Polar residues" evidence="5">
    <location>
        <begin position="20"/>
        <end position="29"/>
    </location>
</feature>
<evidence type="ECO:0000256" key="1">
    <source>
        <dbReference type="ARBA" id="ARBA00022617"/>
    </source>
</evidence>
<dbReference type="PROSITE" id="PS50255">
    <property type="entry name" value="CYTOCHROME_B5_2"/>
    <property type="match status" value="1"/>
</dbReference>
<keyword evidence="1 4" id="KW-0349">Heme</keyword>
<feature type="domain" description="Cytochrome b5 heme-binding" evidence="6">
    <location>
        <begin position="107"/>
        <end position="184"/>
    </location>
</feature>
<dbReference type="GO" id="GO:0046872">
    <property type="term" value="F:metal ion binding"/>
    <property type="evidence" value="ECO:0007669"/>
    <property type="project" value="UniProtKB-UniRule"/>
</dbReference>
<accession>A0A0C7MTX6</accession>
<dbReference type="HOGENOM" id="CLU_046313_2_0_1"/>
<dbReference type="STRING" id="1245769.A0A0C7MTX6"/>
<keyword evidence="8" id="KW-1185">Reference proteome</keyword>
<feature type="region of interest" description="Disordered" evidence="5">
    <location>
        <begin position="1"/>
        <end position="29"/>
    </location>
</feature>
<evidence type="ECO:0000256" key="2">
    <source>
        <dbReference type="ARBA" id="ARBA00022723"/>
    </source>
</evidence>
<dbReference type="PROSITE" id="PS00191">
    <property type="entry name" value="CYTOCHROME_B5_1"/>
    <property type="match status" value="1"/>
</dbReference>
<evidence type="ECO:0000313" key="7">
    <source>
        <dbReference type="EMBL" id="CEP60863.1"/>
    </source>
</evidence>
<dbReference type="AlphaFoldDB" id="A0A0C7MTX6"/>
<dbReference type="PANTHER" id="PTHR46237:SF1">
    <property type="entry name" value="CYTOCHROME B5 REDUCTASE 4"/>
    <property type="match status" value="1"/>
</dbReference>
<dbReference type="InterPro" id="IPR018506">
    <property type="entry name" value="Cyt_B5_heme-BS"/>
</dbReference>
<dbReference type="GeneID" id="34684272"/>
<keyword evidence="3 4" id="KW-0408">Iron</keyword>
<dbReference type="SMART" id="SM01117">
    <property type="entry name" value="Cyt-b5"/>
    <property type="match status" value="1"/>
</dbReference>
<evidence type="ECO:0000256" key="5">
    <source>
        <dbReference type="SAM" id="MobiDB-lite"/>
    </source>
</evidence>
<evidence type="ECO:0000259" key="6">
    <source>
        <dbReference type="PROSITE" id="PS50255"/>
    </source>
</evidence>
<evidence type="ECO:0000313" key="8">
    <source>
        <dbReference type="Proteomes" id="UP000054304"/>
    </source>
</evidence>
<dbReference type="InterPro" id="IPR001199">
    <property type="entry name" value="Cyt_B5-like_heme/steroid-bd"/>
</dbReference>
<protein>
    <submittedName>
        <fullName evidence="7">LALA0S02e01354g1_1</fullName>
    </submittedName>
</protein>
<dbReference type="InterPro" id="IPR051872">
    <property type="entry name" value="Cytochrome_b5/Flavoprotein_Rdt"/>
</dbReference>
<dbReference type="Proteomes" id="UP000054304">
    <property type="component" value="Unassembled WGS sequence"/>
</dbReference>
<comment type="similarity">
    <text evidence="4">Belongs to the cytochrome b5 family.</text>
</comment>
<reference evidence="7 8" key="1">
    <citation type="submission" date="2014-12" db="EMBL/GenBank/DDBJ databases">
        <authorList>
            <person name="Neuveglise Cecile"/>
        </authorList>
    </citation>
    <scope>NUCLEOTIDE SEQUENCE [LARGE SCALE GENOMIC DNA]</scope>
    <source>
        <strain evidence="7 8">CBS 12615</strain>
    </source>
</reference>
<evidence type="ECO:0000256" key="4">
    <source>
        <dbReference type="RuleBase" id="RU362121"/>
    </source>
</evidence>
<dbReference type="Pfam" id="PF00173">
    <property type="entry name" value="Cyt-b5"/>
    <property type="match status" value="1"/>
</dbReference>
<dbReference type="GO" id="GO:0006974">
    <property type="term" value="P:DNA damage response"/>
    <property type="evidence" value="ECO:0007669"/>
    <property type="project" value="EnsemblFungi"/>
</dbReference>
<dbReference type="GO" id="GO:0005737">
    <property type="term" value="C:cytoplasm"/>
    <property type="evidence" value="ECO:0007669"/>
    <property type="project" value="TreeGrafter"/>
</dbReference>
<proteinExistence type="inferred from homology"/>
<organism evidence="7 8">
    <name type="scientific">Lachancea lanzarotensis</name>
    <dbReference type="NCBI Taxonomy" id="1245769"/>
    <lineage>
        <taxon>Eukaryota</taxon>
        <taxon>Fungi</taxon>
        <taxon>Dikarya</taxon>
        <taxon>Ascomycota</taxon>
        <taxon>Saccharomycotina</taxon>
        <taxon>Saccharomycetes</taxon>
        <taxon>Saccharomycetales</taxon>
        <taxon>Saccharomycetaceae</taxon>
        <taxon>Lachancea</taxon>
    </lineage>
</organism>
<dbReference type="Gene3D" id="3.10.120.10">
    <property type="entry name" value="Cytochrome b5-like heme/steroid binding domain"/>
    <property type="match status" value="1"/>
</dbReference>
<feature type="compositionally biased region" description="Polar residues" evidence="5">
    <location>
        <begin position="1"/>
        <end position="13"/>
    </location>
</feature>
<dbReference type="RefSeq" id="XP_022627102.1">
    <property type="nucleotide sequence ID" value="XM_022773591.1"/>
</dbReference>
<dbReference type="SUPFAM" id="SSF55856">
    <property type="entry name" value="Cytochrome b5-like heme/steroid binding domain"/>
    <property type="match status" value="1"/>
</dbReference>
<dbReference type="InterPro" id="IPR036400">
    <property type="entry name" value="Cyt_B5-like_heme/steroid_sf"/>
</dbReference>
<dbReference type="PANTHER" id="PTHR46237">
    <property type="entry name" value="CYTOCHROME B5 REDUCTASE 4 FAMILY MEMBER"/>
    <property type="match status" value="1"/>
</dbReference>
<keyword evidence="2 4" id="KW-0479">Metal-binding</keyword>
<sequence length="185" mass="20228">MASNGQNSDNSAFSRLMKPFSSSNTMSTPAQAGCSTLRGGGYRNKVALKPGHSAMDWSVLSNNKGKTGILITGIKKLLSDPEVAKINSPQALMALQHGVPSFKIYPPLKITMAHLKQHNTADDCWCVLGNKVYCITAYLDFHPGGSDILLKSAAGKDGTAAFERYHRWVNYERFLETSYIGRFIP</sequence>
<evidence type="ECO:0000256" key="3">
    <source>
        <dbReference type="ARBA" id="ARBA00023004"/>
    </source>
</evidence>
<dbReference type="EMBL" id="LN736361">
    <property type="protein sequence ID" value="CEP60863.1"/>
    <property type="molecule type" value="Genomic_DNA"/>
</dbReference>
<dbReference type="GO" id="GO:0020037">
    <property type="term" value="F:heme binding"/>
    <property type="evidence" value="ECO:0007669"/>
    <property type="project" value="UniProtKB-UniRule"/>
</dbReference>
<dbReference type="GO" id="GO:0004128">
    <property type="term" value="F:cytochrome-b5 reductase activity, acting on NAD(P)H"/>
    <property type="evidence" value="ECO:0007669"/>
    <property type="project" value="TreeGrafter"/>
</dbReference>
<gene>
    <name evidence="7" type="ORF">LALA0_S02e01354g</name>
</gene>
<dbReference type="OrthoDB" id="432299at2759"/>
<name>A0A0C7MTX6_9SACH</name>